<name>A0A0S4SIJ0_CAMHY</name>
<dbReference type="EMBL" id="FAVB01000004">
    <property type="protein sequence ID" value="CUU85951.1"/>
    <property type="molecule type" value="Genomic_DNA"/>
</dbReference>
<dbReference type="AlphaFoldDB" id="A0A0S4SIJ0"/>
<keyword evidence="3" id="KW-1185">Reference proteome</keyword>
<evidence type="ECO:0000313" key="3">
    <source>
        <dbReference type="Proteomes" id="UP000052237"/>
    </source>
</evidence>
<accession>A0A0S4SIJ0</accession>
<keyword evidence="1" id="KW-0175">Coiled coil</keyword>
<evidence type="ECO:0000256" key="1">
    <source>
        <dbReference type="SAM" id="Coils"/>
    </source>
</evidence>
<sequence length="565" mass="66390">MSDLIQTFYDLGSVYKDYYLSNFNEIESRNIDKIIVIKLPDYSVSICDANTEKNKLFLRKTSSNGGNLFPFLYLSDKLKGGIKKSFVQMKQYANDDNKKEIEKIESQLDLEKIYDITKKYLKNKNYYVALQYNNKYFNEIYSEIKANYVETFSDGAIKKDGYCFINNKSEIGFDAKLNFCSVDQLPNRLQKISKYKLLPLSKDAAFLVIQGFEKIFSSDIFRFKLFGLSYYLFPTIFMKDKSKFFETIQKASREDDNLIDRKIRLERRLENLIDNLDKHDLVNKILFTFLFAEKSDNKIILYHTIEDIAPSRIRFAAKLMNEYMIEPSNLSKYIKRELQNDGKIYIRDYISKSLTLAKYIFGKERILNLDSVLKMIHNKIMFGDNEKDSKKRELSKIINDDFKNDTNFKAHQRFLNFLMNLKIISGVENLVDGVKIMQDFENFSDIIKYKFENVELLRSNRAREFYILGVFAKFVINWQSIKNSVTIEKYLDGIGSVNLQNADRIFRKIQNGARKYSMYGETYDLILTVYTQIKSQIKSTDLISIDIANIAFVMGSVDYKNFKNN</sequence>
<proteinExistence type="predicted"/>
<protein>
    <submittedName>
        <fullName evidence="2">CRISPR-associated protein, TM1802 family</fullName>
    </submittedName>
</protein>
<dbReference type="Proteomes" id="UP000052237">
    <property type="component" value="Unassembled WGS sequence"/>
</dbReference>
<feature type="coiled-coil region" evidence="1">
    <location>
        <begin position="248"/>
        <end position="282"/>
    </location>
</feature>
<comment type="caution">
    <text evidence="2">The sequence shown here is derived from an EMBL/GenBank/DDBJ whole genome shotgun (WGS) entry which is preliminary data.</text>
</comment>
<evidence type="ECO:0000313" key="2">
    <source>
        <dbReference type="EMBL" id="CUU85951.1"/>
    </source>
</evidence>
<organism evidence="2 3">
    <name type="scientific">Campylobacter hyointestinalis subsp. hyointestinalis</name>
    <dbReference type="NCBI Taxonomy" id="91352"/>
    <lineage>
        <taxon>Bacteria</taxon>
        <taxon>Pseudomonadati</taxon>
        <taxon>Campylobacterota</taxon>
        <taxon>Epsilonproteobacteria</taxon>
        <taxon>Campylobacterales</taxon>
        <taxon>Campylobacteraceae</taxon>
        <taxon>Campylobacter</taxon>
    </lineage>
</organism>
<gene>
    <name evidence="2" type="ORF">ERS686654_01634</name>
</gene>
<dbReference type="RefSeq" id="WP_059435300.1">
    <property type="nucleotide sequence ID" value="NZ_FAVB01000004.1"/>
</dbReference>
<reference evidence="2 3" key="1">
    <citation type="submission" date="2015-11" db="EMBL/GenBank/DDBJ databases">
        <authorList>
            <consortium name="Pathogen Informatics"/>
        </authorList>
    </citation>
    <scope>NUCLEOTIDE SEQUENCE [LARGE SCALE GENOMIC DNA]</scope>
    <source>
        <strain evidence="2 3">006A-0059</strain>
    </source>
</reference>